<dbReference type="InterPro" id="IPR000014">
    <property type="entry name" value="PAS"/>
</dbReference>
<dbReference type="Pfam" id="PF00672">
    <property type="entry name" value="HAMP"/>
    <property type="match status" value="1"/>
</dbReference>
<feature type="transmembrane region" description="Helical" evidence="5">
    <location>
        <begin position="151"/>
        <end position="172"/>
    </location>
</feature>
<feature type="domain" description="Methyl-accepting transducer" evidence="6">
    <location>
        <begin position="256"/>
        <end position="492"/>
    </location>
</feature>
<dbReference type="Gene3D" id="3.30.450.20">
    <property type="entry name" value="PAS domain"/>
    <property type="match status" value="1"/>
</dbReference>
<name>A0A918P650_9NEIS</name>
<dbReference type="FunFam" id="1.10.287.950:FF:000001">
    <property type="entry name" value="Methyl-accepting chemotaxis sensory transducer"/>
    <property type="match status" value="1"/>
</dbReference>
<dbReference type="PROSITE" id="PS50885">
    <property type="entry name" value="HAMP"/>
    <property type="match status" value="1"/>
</dbReference>
<dbReference type="InterPro" id="IPR013655">
    <property type="entry name" value="PAS_fold_3"/>
</dbReference>
<dbReference type="GO" id="GO:0004888">
    <property type="term" value="F:transmembrane signaling receptor activity"/>
    <property type="evidence" value="ECO:0007669"/>
    <property type="project" value="InterPro"/>
</dbReference>
<organism evidence="9 10">
    <name type="scientific">Paludibacterium paludis</name>
    <dbReference type="NCBI Taxonomy" id="1225769"/>
    <lineage>
        <taxon>Bacteria</taxon>
        <taxon>Pseudomonadati</taxon>
        <taxon>Pseudomonadota</taxon>
        <taxon>Betaproteobacteria</taxon>
        <taxon>Neisseriales</taxon>
        <taxon>Chromobacteriaceae</taxon>
        <taxon>Paludibacterium</taxon>
    </lineage>
</organism>
<dbReference type="RefSeq" id="WP_189535837.1">
    <property type="nucleotide sequence ID" value="NZ_BMYX01000020.1"/>
</dbReference>
<keyword evidence="5" id="KW-1133">Transmembrane helix</keyword>
<dbReference type="SMART" id="SM00283">
    <property type="entry name" value="MA"/>
    <property type="match status" value="1"/>
</dbReference>
<keyword evidence="10" id="KW-1185">Reference proteome</keyword>
<dbReference type="Pfam" id="PF00015">
    <property type="entry name" value="MCPsignal"/>
    <property type="match status" value="1"/>
</dbReference>
<comment type="similarity">
    <text evidence="3">Belongs to the methyl-accepting chemotaxis (MCP) protein family.</text>
</comment>
<evidence type="ECO:0000256" key="3">
    <source>
        <dbReference type="ARBA" id="ARBA00029447"/>
    </source>
</evidence>
<dbReference type="GO" id="GO:0016020">
    <property type="term" value="C:membrane"/>
    <property type="evidence" value="ECO:0007669"/>
    <property type="project" value="UniProtKB-SubCell"/>
</dbReference>
<feature type="domain" description="PAS" evidence="7">
    <location>
        <begin position="25"/>
        <end position="60"/>
    </location>
</feature>
<evidence type="ECO:0000313" key="10">
    <source>
        <dbReference type="Proteomes" id="UP000645257"/>
    </source>
</evidence>
<evidence type="ECO:0000313" key="9">
    <source>
        <dbReference type="EMBL" id="GGY24537.1"/>
    </source>
</evidence>
<dbReference type="CDD" id="cd00130">
    <property type="entry name" value="PAS"/>
    <property type="match status" value="1"/>
</dbReference>
<evidence type="ECO:0000259" key="7">
    <source>
        <dbReference type="PROSITE" id="PS50112"/>
    </source>
</evidence>
<gene>
    <name evidence="9" type="primary">aer</name>
    <name evidence="9" type="ORF">GCM10011289_30190</name>
</gene>
<keyword evidence="9" id="KW-0675">Receptor</keyword>
<dbReference type="NCBIfam" id="TIGR00229">
    <property type="entry name" value="sensory_box"/>
    <property type="match status" value="1"/>
</dbReference>
<dbReference type="CDD" id="cd11386">
    <property type="entry name" value="MCP_signal"/>
    <property type="match status" value="1"/>
</dbReference>
<protein>
    <submittedName>
        <fullName evidence="9">Aerotaxis receptor Aer</fullName>
    </submittedName>
</protein>
<reference evidence="9" key="2">
    <citation type="submission" date="2020-09" db="EMBL/GenBank/DDBJ databases">
        <authorList>
            <person name="Sun Q."/>
            <person name="Kim S."/>
        </authorList>
    </citation>
    <scope>NUCLEOTIDE SEQUENCE</scope>
    <source>
        <strain evidence="9">KCTC 32182</strain>
    </source>
</reference>
<dbReference type="AlphaFoldDB" id="A0A918P650"/>
<dbReference type="Pfam" id="PF08447">
    <property type="entry name" value="PAS_3"/>
    <property type="match status" value="1"/>
</dbReference>
<evidence type="ECO:0000256" key="2">
    <source>
        <dbReference type="ARBA" id="ARBA00023224"/>
    </source>
</evidence>
<dbReference type="InterPro" id="IPR004090">
    <property type="entry name" value="Chemotax_Me-accpt_rcpt"/>
</dbReference>
<sequence>MRNNQPVTDRELFLKPKRPIVTKTDLKGQITYVNRAFVEISGFTEQELIGQSHNIVRHPDMPCEAFDDLWQTIRAGRPWRGLVKNRSKQGDFYWVEAYVTPLKENGRIVGYMSVRNAPSPEDKAAAEKLYAAVRNKTAVFPKTRKPNAPSLVRLLAIGLVPPLLALAAQFVVPDANGVHESLNIGVLAWLCVCAVLLHRSIVKPLQVTRLGLEKLAEANFSEPFTPSGRRELQALQASLEAMRINMRALFSDVVAGASTVEGAAACVHEQAEALQHREEQALDSGARVAAALEELSVSVNEVSNSTHSGADHALRAARLAEQGERDITRTVDATKKAVKEFEETKVSIDLLSKCFVDIVSITSVIRDIADQTNLLALNAAIEAARAGEQGRGFAVVADEVRKLAERTTRNTGEIEGSVSVLKEQIGRVSASMDGAIREVQFIEGSVHTVSESLALIRTASHEVSQASNSVDSMLRQQSSSSTEVAQNMEALTGFTEQNTVSLGEINRLVNQLHTTSHDLESLVSRFERYL</sequence>
<dbReference type="PROSITE" id="PS50112">
    <property type="entry name" value="PAS"/>
    <property type="match status" value="1"/>
</dbReference>
<keyword evidence="5" id="KW-0472">Membrane</keyword>
<comment type="subcellular location">
    <subcellularLocation>
        <location evidence="1">Membrane</location>
    </subcellularLocation>
</comment>
<dbReference type="SUPFAM" id="SSF55785">
    <property type="entry name" value="PYP-like sensor domain (PAS domain)"/>
    <property type="match status" value="1"/>
</dbReference>
<dbReference type="PANTHER" id="PTHR32089:SF112">
    <property type="entry name" value="LYSOZYME-LIKE PROTEIN-RELATED"/>
    <property type="match status" value="1"/>
</dbReference>
<proteinExistence type="inferred from homology"/>
<dbReference type="PROSITE" id="PS50111">
    <property type="entry name" value="CHEMOTAXIS_TRANSDUC_2"/>
    <property type="match status" value="1"/>
</dbReference>
<dbReference type="SMART" id="SM00091">
    <property type="entry name" value="PAS"/>
    <property type="match status" value="1"/>
</dbReference>
<dbReference type="GO" id="GO:0007165">
    <property type="term" value="P:signal transduction"/>
    <property type="evidence" value="ECO:0007669"/>
    <property type="project" value="UniProtKB-KW"/>
</dbReference>
<evidence type="ECO:0000256" key="4">
    <source>
        <dbReference type="PROSITE-ProRule" id="PRU00284"/>
    </source>
</evidence>
<evidence type="ECO:0000256" key="1">
    <source>
        <dbReference type="ARBA" id="ARBA00004370"/>
    </source>
</evidence>
<reference evidence="9" key="1">
    <citation type="journal article" date="2014" name="Int. J. Syst. Evol. Microbiol.">
        <title>Complete genome sequence of Corynebacterium casei LMG S-19264T (=DSM 44701T), isolated from a smear-ripened cheese.</title>
        <authorList>
            <consortium name="US DOE Joint Genome Institute (JGI-PGF)"/>
            <person name="Walter F."/>
            <person name="Albersmeier A."/>
            <person name="Kalinowski J."/>
            <person name="Ruckert C."/>
        </authorList>
    </citation>
    <scope>NUCLEOTIDE SEQUENCE</scope>
    <source>
        <strain evidence="9">KCTC 32182</strain>
    </source>
</reference>
<dbReference type="SUPFAM" id="SSF58104">
    <property type="entry name" value="Methyl-accepting chemotaxis protein (MCP) signaling domain"/>
    <property type="match status" value="1"/>
</dbReference>
<dbReference type="InterPro" id="IPR035965">
    <property type="entry name" value="PAS-like_dom_sf"/>
</dbReference>
<dbReference type="InterPro" id="IPR004089">
    <property type="entry name" value="MCPsignal_dom"/>
</dbReference>
<dbReference type="PANTHER" id="PTHR32089">
    <property type="entry name" value="METHYL-ACCEPTING CHEMOTAXIS PROTEIN MCPB"/>
    <property type="match status" value="1"/>
</dbReference>
<feature type="transmembrane region" description="Helical" evidence="5">
    <location>
        <begin position="184"/>
        <end position="202"/>
    </location>
</feature>
<dbReference type="Proteomes" id="UP000645257">
    <property type="component" value="Unassembled WGS sequence"/>
</dbReference>
<evidence type="ECO:0000259" key="6">
    <source>
        <dbReference type="PROSITE" id="PS50111"/>
    </source>
</evidence>
<keyword evidence="5" id="KW-0812">Transmembrane</keyword>
<accession>A0A918P650</accession>
<dbReference type="Gene3D" id="1.10.287.950">
    <property type="entry name" value="Methyl-accepting chemotaxis protein"/>
    <property type="match status" value="1"/>
</dbReference>
<comment type="caution">
    <text evidence="9">The sequence shown here is derived from an EMBL/GenBank/DDBJ whole genome shotgun (WGS) entry which is preliminary data.</text>
</comment>
<feature type="domain" description="HAMP" evidence="8">
    <location>
        <begin position="199"/>
        <end position="251"/>
    </location>
</feature>
<dbReference type="GO" id="GO:0006935">
    <property type="term" value="P:chemotaxis"/>
    <property type="evidence" value="ECO:0007669"/>
    <property type="project" value="InterPro"/>
</dbReference>
<dbReference type="SMART" id="SM00304">
    <property type="entry name" value="HAMP"/>
    <property type="match status" value="1"/>
</dbReference>
<evidence type="ECO:0000256" key="5">
    <source>
        <dbReference type="SAM" id="Phobius"/>
    </source>
</evidence>
<dbReference type="InterPro" id="IPR003660">
    <property type="entry name" value="HAMP_dom"/>
</dbReference>
<evidence type="ECO:0000259" key="8">
    <source>
        <dbReference type="PROSITE" id="PS50885"/>
    </source>
</evidence>
<dbReference type="PRINTS" id="PR00260">
    <property type="entry name" value="CHEMTRNSDUCR"/>
</dbReference>
<dbReference type="EMBL" id="BMYX01000020">
    <property type="protein sequence ID" value="GGY24537.1"/>
    <property type="molecule type" value="Genomic_DNA"/>
</dbReference>
<keyword evidence="2 4" id="KW-0807">Transducer</keyword>